<dbReference type="EMBL" id="JAUTBF010000001">
    <property type="protein sequence ID" value="MDQ1123419.1"/>
    <property type="molecule type" value="Genomic_DNA"/>
</dbReference>
<evidence type="ECO:0000256" key="2">
    <source>
        <dbReference type="ARBA" id="ARBA00022643"/>
    </source>
</evidence>
<keyword evidence="1" id="KW-0285">Flavoprotein</keyword>
<dbReference type="InterPro" id="IPR016215">
    <property type="entry name" value="NTA_MOA"/>
</dbReference>
<keyword evidence="4" id="KW-0503">Monooxygenase</keyword>
<feature type="domain" description="Luciferase-like" evidence="6">
    <location>
        <begin position="34"/>
        <end position="285"/>
    </location>
</feature>
<dbReference type="Pfam" id="PF00296">
    <property type="entry name" value="Bac_luciferase"/>
    <property type="match status" value="1"/>
</dbReference>
<protein>
    <submittedName>
        <fullName evidence="7">Alkanesulfonate monooxygenase SsuD/methylene tetrahydromethanopterin reductase-like flavin-dependent oxidoreductase (Luciferase family)</fullName>
    </submittedName>
</protein>
<evidence type="ECO:0000256" key="3">
    <source>
        <dbReference type="ARBA" id="ARBA00023002"/>
    </source>
</evidence>
<keyword evidence="2" id="KW-0288">FMN</keyword>
<dbReference type="RefSeq" id="WP_307482945.1">
    <property type="nucleotide sequence ID" value="NZ_JAUTBF010000001.1"/>
</dbReference>
<organism evidence="7 8">
    <name type="scientific">Microbacterium trichothecenolyticum</name>
    <name type="common">Aureobacterium trichothecenolyticum</name>
    <dbReference type="NCBI Taxonomy" id="69370"/>
    <lineage>
        <taxon>Bacteria</taxon>
        <taxon>Bacillati</taxon>
        <taxon>Actinomycetota</taxon>
        <taxon>Actinomycetes</taxon>
        <taxon>Micrococcales</taxon>
        <taxon>Microbacteriaceae</taxon>
        <taxon>Microbacterium</taxon>
    </lineage>
</organism>
<comment type="caution">
    <text evidence="7">The sequence shown here is derived from an EMBL/GenBank/DDBJ whole genome shotgun (WGS) entry which is preliminary data.</text>
</comment>
<evidence type="ECO:0000256" key="5">
    <source>
        <dbReference type="ARBA" id="ARBA00033748"/>
    </source>
</evidence>
<keyword evidence="3" id="KW-0560">Oxidoreductase</keyword>
<reference evidence="7 8" key="1">
    <citation type="submission" date="2023-07" db="EMBL/GenBank/DDBJ databases">
        <title>Functional and genomic diversity of the sorghum phyllosphere microbiome.</title>
        <authorList>
            <person name="Shade A."/>
        </authorList>
    </citation>
    <scope>NUCLEOTIDE SEQUENCE [LARGE SCALE GENOMIC DNA]</scope>
    <source>
        <strain evidence="7 8">SORGH_AS_1207</strain>
    </source>
</reference>
<evidence type="ECO:0000256" key="4">
    <source>
        <dbReference type="ARBA" id="ARBA00023033"/>
    </source>
</evidence>
<evidence type="ECO:0000313" key="8">
    <source>
        <dbReference type="Proteomes" id="UP001226691"/>
    </source>
</evidence>
<dbReference type="Proteomes" id="UP001226691">
    <property type="component" value="Unassembled WGS sequence"/>
</dbReference>
<evidence type="ECO:0000256" key="1">
    <source>
        <dbReference type="ARBA" id="ARBA00022630"/>
    </source>
</evidence>
<dbReference type="PIRSF" id="PIRSF000337">
    <property type="entry name" value="NTA_MOA"/>
    <property type="match status" value="1"/>
</dbReference>
<sequence>MTLVSGFSLAPTWMRGQAWRREDSRAEELLSGGPIVDAVVRAERAGFDLAFRPDALTLPRETIGSDPAHLGLDPIVQAAQLAGATQRIALVVTVSATFSEPYPVARQLVSLEHLAPGRIGWNVVTSRSGDEQFSVERLPDSAARWRRAEELIDVVESLRAGFPADAMRIDRDAGVFVDVERVRATDHGGENFRVAGPLPLPAPTRRPLPLMVAGGGERTIALAGRRADAMFASAIESESGAVQRSAIRAAARESGRSDRPRLLPGLSLLLAGTREEAVAIERATYPLRGRRRTGGPHWSVVGTPEDAVASIVARARARAIDGFIAFPVGSWRCVELLCDEVMPRLRALGLVAGGGPGSSERGLWAS</sequence>
<dbReference type="PANTHER" id="PTHR30011:SF16">
    <property type="entry name" value="C2H2 FINGER DOMAIN TRANSCRIPTION FACTOR (EUROFUNG)-RELATED"/>
    <property type="match status" value="1"/>
</dbReference>
<dbReference type="PANTHER" id="PTHR30011">
    <property type="entry name" value="ALKANESULFONATE MONOOXYGENASE-RELATED"/>
    <property type="match status" value="1"/>
</dbReference>
<comment type="similarity">
    <text evidence="5">Belongs to the NtaA/SnaA/DszA monooxygenase family.</text>
</comment>
<dbReference type="InterPro" id="IPR051260">
    <property type="entry name" value="Diverse_substr_monoxygenases"/>
</dbReference>
<dbReference type="Gene3D" id="3.20.20.30">
    <property type="entry name" value="Luciferase-like domain"/>
    <property type="match status" value="1"/>
</dbReference>
<proteinExistence type="inferred from homology"/>
<dbReference type="InterPro" id="IPR036661">
    <property type="entry name" value="Luciferase-like_sf"/>
</dbReference>
<evidence type="ECO:0000259" key="6">
    <source>
        <dbReference type="Pfam" id="PF00296"/>
    </source>
</evidence>
<dbReference type="SUPFAM" id="SSF51679">
    <property type="entry name" value="Bacterial luciferase-like"/>
    <property type="match status" value="1"/>
</dbReference>
<gene>
    <name evidence="7" type="ORF">QE412_001992</name>
</gene>
<keyword evidence="8" id="KW-1185">Reference proteome</keyword>
<evidence type="ECO:0000313" key="7">
    <source>
        <dbReference type="EMBL" id="MDQ1123419.1"/>
    </source>
</evidence>
<dbReference type="InterPro" id="IPR011251">
    <property type="entry name" value="Luciferase-like_dom"/>
</dbReference>
<accession>A0ABU0TUU8</accession>
<name>A0ABU0TUU8_MICTR</name>